<comment type="caution">
    <text evidence="14">The sequence shown here is derived from an EMBL/GenBank/DDBJ whole genome shotgun (WGS) entry which is preliminary data.</text>
</comment>
<reference evidence="14 15" key="1">
    <citation type="submission" date="2021-04" db="EMBL/GenBank/DDBJ databases">
        <title>Ruania sp. nov., isolated from sandy soil of mangrove forest.</title>
        <authorList>
            <person name="Ge X."/>
            <person name="Huang R."/>
            <person name="Liu W."/>
        </authorList>
    </citation>
    <scope>NUCLEOTIDE SEQUENCE [LARGE SCALE GENOMIC DNA]</scope>
    <source>
        <strain evidence="14 15">N2-46</strain>
    </source>
</reference>
<gene>
    <name evidence="14" type="ORF">KCQ71_00545</name>
</gene>
<evidence type="ECO:0000256" key="12">
    <source>
        <dbReference type="SAM" id="Phobius"/>
    </source>
</evidence>
<evidence type="ECO:0000256" key="10">
    <source>
        <dbReference type="ARBA" id="ARBA00023049"/>
    </source>
</evidence>
<comment type="similarity">
    <text evidence="3">Belongs to the peptidase M50B family.</text>
</comment>
<keyword evidence="5 12" id="KW-0812">Transmembrane</keyword>
<dbReference type="InterPro" id="IPR008915">
    <property type="entry name" value="Peptidase_M50"/>
</dbReference>
<keyword evidence="10" id="KW-0482">Metalloprotease</keyword>
<keyword evidence="6" id="KW-0479">Metal-binding</keyword>
<dbReference type="RefSeq" id="WP_223401671.1">
    <property type="nucleotide sequence ID" value="NZ_JAGSHT010000001.1"/>
</dbReference>
<dbReference type="GO" id="GO:0006508">
    <property type="term" value="P:proteolysis"/>
    <property type="evidence" value="ECO:0007669"/>
    <property type="project" value="UniProtKB-KW"/>
</dbReference>
<sequence length="382" mass="38535">MTTPARTESRGWRIGRIGGAPVIITPGWALIAVVLVVTFAPWLDSLLNLGFEAYLWALVLPVLLLVSVLAHEISHGLMARRFGVGVGEYVITLWGGHTSFTDAIRTPGPSAAISVAGPLANVALALLTAGGAYLTDGVASVAFAAATYSNGFVAVFNLLPALPMDGGKLLEALIWKVRGDRLSGTMAAGRCGQVVAIALPVVVLGGPLLQGGRPDLFAAIWSLLLAGMLWNGAHASVRYARAQRSAQGMDLRRLAVGAHVLPAGASVADVDRSLAGAPSVSVVLVDPRGIPVGLVDASALATVPAEGRDAVPATAVATALGPGALITQHTGPVAVAQVARAAKAGAATVVVVGLDGGTPQVLGLVAVADVAHALAPRRGQGG</sequence>
<keyword evidence="8" id="KW-0862">Zinc</keyword>
<dbReference type="PANTHER" id="PTHR39188:SF3">
    <property type="entry name" value="STAGE IV SPORULATION PROTEIN FB"/>
    <property type="match status" value="1"/>
</dbReference>
<evidence type="ECO:0000256" key="1">
    <source>
        <dbReference type="ARBA" id="ARBA00001947"/>
    </source>
</evidence>
<keyword evidence="15" id="KW-1185">Reference proteome</keyword>
<feature type="transmembrane region" description="Helical" evidence="12">
    <location>
        <begin position="216"/>
        <end position="237"/>
    </location>
</feature>
<accession>A0ABS7S2Q2</accession>
<keyword evidence="9 12" id="KW-1133">Transmembrane helix</keyword>
<keyword evidence="11 12" id="KW-0472">Membrane</keyword>
<feature type="domain" description="Peptidase M50" evidence="13">
    <location>
        <begin position="62"/>
        <end position="132"/>
    </location>
</feature>
<dbReference type="PANTHER" id="PTHR39188">
    <property type="entry name" value="MEMBRANE-ASSOCIATED ZINC METALLOPROTEASE M50B"/>
    <property type="match status" value="1"/>
</dbReference>
<evidence type="ECO:0000313" key="14">
    <source>
        <dbReference type="EMBL" id="MBZ2194624.1"/>
    </source>
</evidence>
<dbReference type="EMBL" id="JAGSHT010000001">
    <property type="protein sequence ID" value="MBZ2194624.1"/>
    <property type="molecule type" value="Genomic_DNA"/>
</dbReference>
<evidence type="ECO:0000256" key="11">
    <source>
        <dbReference type="ARBA" id="ARBA00023136"/>
    </source>
</evidence>
<keyword evidence="7" id="KW-0378">Hydrolase</keyword>
<feature type="transmembrane region" description="Helical" evidence="12">
    <location>
        <begin position="111"/>
        <end position="134"/>
    </location>
</feature>
<evidence type="ECO:0000256" key="6">
    <source>
        <dbReference type="ARBA" id="ARBA00022723"/>
    </source>
</evidence>
<evidence type="ECO:0000256" key="9">
    <source>
        <dbReference type="ARBA" id="ARBA00022989"/>
    </source>
</evidence>
<protein>
    <submittedName>
        <fullName evidence="14">Site-2 protease family protein</fullName>
    </submittedName>
</protein>
<feature type="transmembrane region" description="Helical" evidence="12">
    <location>
        <begin position="54"/>
        <end position="71"/>
    </location>
</feature>
<evidence type="ECO:0000259" key="13">
    <source>
        <dbReference type="Pfam" id="PF02163"/>
    </source>
</evidence>
<organism evidence="14 15">
    <name type="scientific">Occultella gossypii</name>
    <dbReference type="NCBI Taxonomy" id="2800820"/>
    <lineage>
        <taxon>Bacteria</taxon>
        <taxon>Bacillati</taxon>
        <taxon>Actinomycetota</taxon>
        <taxon>Actinomycetes</taxon>
        <taxon>Micrococcales</taxon>
        <taxon>Ruaniaceae</taxon>
        <taxon>Occultella</taxon>
    </lineage>
</organism>
<feature type="domain" description="Peptidase M50" evidence="13">
    <location>
        <begin position="137"/>
        <end position="186"/>
    </location>
</feature>
<keyword evidence="4 14" id="KW-0645">Protease</keyword>
<dbReference type="Pfam" id="PF02163">
    <property type="entry name" value="Peptidase_M50"/>
    <property type="match status" value="2"/>
</dbReference>
<feature type="transmembrane region" description="Helical" evidence="12">
    <location>
        <begin position="20"/>
        <end position="42"/>
    </location>
</feature>
<dbReference type="GO" id="GO:0008233">
    <property type="term" value="F:peptidase activity"/>
    <property type="evidence" value="ECO:0007669"/>
    <property type="project" value="UniProtKB-KW"/>
</dbReference>
<comment type="subcellular location">
    <subcellularLocation>
        <location evidence="2">Membrane</location>
        <topology evidence="2">Multi-pass membrane protein</topology>
    </subcellularLocation>
</comment>
<evidence type="ECO:0000313" key="15">
    <source>
        <dbReference type="Proteomes" id="UP000826651"/>
    </source>
</evidence>
<evidence type="ECO:0000256" key="2">
    <source>
        <dbReference type="ARBA" id="ARBA00004141"/>
    </source>
</evidence>
<feature type="transmembrane region" description="Helical" evidence="12">
    <location>
        <begin position="140"/>
        <end position="162"/>
    </location>
</feature>
<evidence type="ECO:0000256" key="3">
    <source>
        <dbReference type="ARBA" id="ARBA00007931"/>
    </source>
</evidence>
<evidence type="ECO:0000256" key="5">
    <source>
        <dbReference type="ARBA" id="ARBA00022692"/>
    </source>
</evidence>
<evidence type="ECO:0000256" key="4">
    <source>
        <dbReference type="ARBA" id="ARBA00022670"/>
    </source>
</evidence>
<comment type="cofactor">
    <cofactor evidence="1">
        <name>Zn(2+)</name>
        <dbReference type="ChEBI" id="CHEBI:29105"/>
    </cofactor>
</comment>
<name>A0ABS7S2Q2_9MICO</name>
<proteinExistence type="inferred from homology"/>
<evidence type="ECO:0000256" key="8">
    <source>
        <dbReference type="ARBA" id="ARBA00022833"/>
    </source>
</evidence>
<evidence type="ECO:0000256" key="7">
    <source>
        <dbReference type="ARBA" id="ARBA00022801"/>
    </source>
</evidence>
<dbReference type="Proteomes" id="UP000826651">
    <property type="component" value="Unassembled WGS sequence"/>
</dbReference>